<keyword evidence="4" id="KW-0342">GTP-binding</keyword>
<evidence type="ECO:0000256" key="4">
    <source>
        <dbReference type="ARBA" id="ARBA00023134"/>
    </source>
</evidence>
<proteinExistence type="predicted"/>
<name>A0A1R1PKW6_ZANCU</name>
<dbReference type="EMBL" id="LSSK01000877">
    <property type="protein sequence ID" value="OMH81512.1"/>
    <property type="molecule type" value="Genomic_DNA"/>
</dbReference>
<sequence>MSCARRYKIEKKAKEKHRKDRRDARRSGLNSSNKKKDPGIPNLFPFKEKMLNQIEESKRKVEEERERQKKARLNVHMQNRSMENIGQDAQKRAEAFEQKEREEVTMEKEEEDLALTGDRDNSRKAYIKEFRKVVENSDVILEVLDARDPMGTRAKQIEEMIKDMNKRLVLVLNKIDLVPKENVQNWLQYLRQEHPTVAFKASTQEQRSNLSQGSISKTAECVGAEGLLHILKNYTRNLNIKTAVTVGLVGFPNVGKSSVINSMKRARVCGVGSTPGLTKHVQMIHLDKTIRLLDSPGVVFSLAPKSGSDASKYEAVLRNCIKVDLLTDPVGPAELIISRCNPAALTKLYNVNAFVDSNDFLIQLARQKGRLKRGGIPDILAAARSLLSDWNAGKIPYYSLPPKVASTPVVHQPELVSDFSKQFDLFDDFVPKNSTFVSVAPSSAADLSFTSNPIEMNVDSDSDSEDDSEGDAESDIDMNESTNESYVVNLPVASSSSSSSAPLPVSHEKPVITDPQLNKAIRKNNKANSKKLKKKLAVSLKNAQPDGDEYDFADHFDSDDEEL</sequence>
<dbReference type="Gene3D" id="3.40.50.300">
    <property type="entry name" value="P-loop containing nucleotide triphosphate hydrolases"/>
    <property type="match status" value="1"/>
</dbReference>
<evidence type="ECO:0000256" key="7">
    <source>
        <dbReference type="SAM" id="MobiDB-lite"/>
    </source>
</evidence>
<evidence type="ECO:0000256" key="1">
    <source>
        <dbReference type="ARBA" id="ARBA00004123"/>
    </source>
</evidence>
<keyword evidence="10" id="KW-1185">Reference proteome</keyword>
<feature type="compositionally biased region" description="Acidic residues" evidence="7">
    <location>
        <begin position="546"/>
        <end position="563"/>
    </location>
</feature>
<feature type="region of interest" description="Disordered" evidence="7">
    <location>
        <begin position="1"/>
        <end position="47"/>
    </location>
</feature>
<dbReference type="PANTHER" id="PTHR11089">
    <property type="entry name" value="GTP-BINDING PROTEIN-RELATED"/>
    <property type="match status" value="1"/>
</dbReference>
<organism evidence="9 10">
    <name type="scientific">Zancudomyces culisetae</name>
    <name type="common">Gut fungus</name>
    <name type="synonym">Smittium culisetae</name>
    <dbReference type="NCBI Taxonomy" id="1213189"/>
    <lineage>
        <taxon>Eukaryota</taxon>
        <taxon>Fungi</taxon>
        <taxon>Fungi incertae sedis</taxon>
        <taxon>Zoopagomycota</taxon>
        <taxon>Kickxellomycotina</taxon>
        <taxon>Harpellomycetes</taxon>
        <taxon>Harpellales</taxon>
        <taxon>Legeriomycetaceae</taxon>
        <taxon>Zancudomyces</taxon>
    </lineage>
</organism>
<dbReference type="Proteomes" id="UP000188320">
    <property type="component" value="Unassembled WGS sequence"/>
</dbReference>
<feature type="region of interest" description="Disordered" evidence="7">
    <location>
        <begin position="497"/>
        <end position="563"/>
    </location>
</feature>
<feature type="domain" description="CP-type G" evidence="8">
    <location>
        <begin position="127"/>
        <end position="301"/>
    </location>
</feature>
<feature type="region of interest" description="Disordered" evidence="7">
    <location>
        <begin position="451"/>
        <end position="480"/>
    </location>
</feature>
<dbReference type="FunFam" id="1.10.1580.10:FF:000002">
    <property type="entry name" value="Guanine nucleotide-binding protein-like 3 (nucleolar)-like"/>
    <property type="match status" value="1"/>
</dbReference>
<dbReference type="Pfam" id="PF08701">
    <property type="entry name" value="GN3L_Grn1"/>
    <property type="match status" value="1"/>
</dbReference>
<dbReference type="PANTHER" id="PTHR11089:SF30">
    <property type="entry name" value="GUANINE NUCLEOTIDE-BINDING PROTEIN-LIKE 3 HOMOLOG"/>
    <property type="match status" value="1"/>
</dbReference>
<accession>A0A1R1PKW6</accession>
<dbReference type="PRINTS" id="PR00326">
    <property type="entry name" value="GTP1OBG"/>
</dbReference>
<evidence type="ECO:0000259" key="8">
    <source>
        <dbReference type="PROSITE" id="PS51721"/>
    </source>
</evidence>
<dbReference type="InterPro" id="IPR030378">
    <property type="entry name" value="G_CP_dom"/>
</dbReference>
<protein>
    <submittedName>
        <fullName evidence="9">Guanine nucleotide-binding protein-like-like protein</fullName>
    </submittedName>
</protein>
<feature type="compositionally biased region" description="Basic residues" evidence="7">
    <location>
        <begin position="1"/>
        <end position="20"/>
    </location>
</feature>
<dbReference type="PROSITE" id="PS51721">
    <property type="entry name" value="G_CP"/>
    <property type="match status" value="1"/>
</dbReference>
<keyword evidence="2" id="KW-0547">Nucleotide-binding</keyword>
<dbReference type="GO" id="GO:0005525">
    <property type="term" value="F:GTP binding"/>
    <property type="evidence" value="ECO:0007669"/>
    <property type="project" value="UniProtKB-KW"/>
</dbReference>
<comment type="caution">
    <text evidence="9">The sequence shown here is derived from an EMBL/GenBank/DDBJ whole genome shotgun (WGS) entry which is preliminary data.</text>
</comment>
<evidence type="ECO:0000313" key="9">
    <source>
        <dbReference type="EMBL" id="OMH81512.1"/>
    </source>
</evidence>
<dbReference type="SUPFAM" id="SSF52540">
    <property type="entry name" value="P-loop containing nucleoside triphosphate hydrolases"/>
    <property type="match status" value="1"/>
</dbReference>
<feature type="compositionally biased region" description="Acidic residues" evidence="7">
    <location>
        <begin position="458"/>
        <end position="478"/>
    </location>
</feature>
<feature type="compositionally biased region" description="Basic residues" evidence="7">
    <location>
        <begin position="520"/>
        <end position="536"/>
    </location>
</feature>
<evidence type="ECO:0000313" key="10">
    <source>
        <dbReference type="Proteomes" id="UP000188320"/>
    </source>
</evidence>
<comment type="subcellular location">
    <subcellularLocation>
        <location evidence="1">Nucleus</location>
    </subcellularLocation>
</comment>
<feature type="coiled-coil region" evidence="6">
    <location>
        <begin position="47"/>
        <end position="112"/>
    </location>
</feature>
<dbReference type="Gene3D" id="1.10.1580.10">
    <property type="match status" value="1"/>
</dbReference>
<dbReference type="FunFam" id="3.40.50.300:FF:000493">
    <property type="entry name" value="Guanine nucleotide-binding protein-like 3-like protein"/>
    <property type="match status" value="1"/>
</dbReference>
<dbReference type="InterPro" id="IPR014813">
    <property type="entry name" value="Gnl3_N_dom"/>
</dbReference>
<dbReference type="AlphaFoldDB" id="A0A1R1PKW6"/>
<dbReference type="OrthoDB" id="10266128at2759"/>
<evidence type="ECO:0000256" key="6">
    <source>
        <dbReference type="SAM" id="Coils"/>
    </source>
</evidence>
<dbReference type="GO" id="GO:0005730">
    <property type="term" value="C:nucleolus"/>
    <property type="evidence" value="ECO:0007669"/>
    <property type="project" value="UniProtKB-ARBA"/>
</dbReference>
<dbReference type="CDD" id="cd04178">
    <property type="entry name" value="Nucleostemin_like"/>
    <property type="match status" value="1"/>
</dbReference>
<dbReference type="Pfam" id="PF01926">
    <property type="entry name" value="MMR_HSR1"/>
    <property type="match status" value="1"/>
</dbReference>
<keyword evidence="5" id="KW-0539">Nucleus</keyword>
<reference evidence="10" key="1">
    <citation type="submission" date="2017-01" db="EMBL/GenBank/DDBJ databases">
        <authorList>
            <person name="Wang Y."/>
            <person name="White M."/>
            <person name="Kvist S."/>
            <person name="Moncalvo J.-M."/>
        </authorList>
    </citation>
    <scope>NUCLEOTIDE SEQUENCE [LARGE SCALE GENOMIC DNA]</scope>
    <source>
        <strain evidence="10">COL-18-3</strain>
    </source>
</reference>
<evidence type="ECO:0000256" key="3">
    <source>
        <dbReference type="ARBA" id="ARBA00023054"/>
    </source>
</evidence>
<dbReference type="InterPro" id="IPR006073">
    <property type="entry name" value="GTP-bd"/>
</dbReference>
<gene>
    <name evidence="9" type="ORF">AX774_g5028</name>
</gene>
<evidence type="ECO:0000256" key="2">
    <source>
        <dbReference type="ARBA" id="ARBA00022741"/>
    </source>
</evidence>
<evidence type="ECO:0000256" key="5">
    <source>
        <dbReference type="ARBA" id="ARBA00023242"/>
    </source>
</evidence>
<dbReference type="InterPro" id="IPR027417">
    <property type="entry name" value="P-loop_NTPase"/>
</dbReference>
<dbReference type="InterPro" id="IPR050755">
    <property type="entry name" value="TRAFAC_YlqF/YawG_RiboMat"/>
</dbReference>
<dbReference type="InterPro" id="IPR023179">
    <property type="entry name" value="GTP-bd_ortho_bundle_sf"/>
</dbReference>
<keyword evidence="3 6" id="KW-0175">Coiled coil</keyword>